<name>A0ABM4QVT7_BOSIN</name>
<feature type="compositionally biased region" description="Basic and acidic residues" evidence="8">
    <location>
        <begin position="664"/>
        <end position="680"/>
    </location>
</feature>
<reference evidence="10" key="1">
    <citation type="submission" date="2025-05" db="UniProtKB">
        <authorList>
            <consortium name="RefSeq"/>
        </authorList>
    </citation>
    <scope>NUCLEOTIDE SEQUENCE [LARGE SCALE GENOMIC DNA]</scope>
</reference>
<dbReference type="PANTHER" id="PTHR11501:SF15">
    <property type="entry name" value="MICROTUBULE-ASSOCIATED PROTEIN 2"/>
    <property type="match status" value="1"/>
</dbReference>
<keyword evidence="10" id="KW-1185">Reference proteome</keyword>
<keyword evidence="6 7" id="KW-0206">Cytoskeleton</keyword>
<feature type="compositionally biased region" description="Basic and acidic residues" evidence="8">
    <location>
        <begin position="1360"/>
        <end position="1382"/>
    </location>
</feature>
<feature type="compositionally biased region" description="Basic and acidic residues" evidence="8">
    <location>
        <begin position="399"/>
        <end position="417"/>
    </location>
</feature>
<feature type="compositionally biased region" description="Basic and acidic residues" evidence="8">
    <location>
        <begin position="151"/>
        <end position="161"/>
    </location>
</feature>
<evidence type="ECO:0000256" key="1">
    <source>
        <dbReference type="ARBA" id="ARBA00004245"/>
    </source>
</evidence>
<feature type="compositionally biased region" description="Basic and acidic residues" evidence="8">
    <location>
        <begin position="1324"/>
        <end position="1334"/>
    </location>
</feature>
<feature type="region of interest" description="Disordered" evidence="8">
    <location>
        <begin position="881"/>
        <end position="902"/>
    </location>
</feature>
<feature type="region of interest" description="Disordered" evidence="8">
    <location>
        <begin position="1"/>
        <end position="90"/>
    </location>
</feature>
<feature type="compositionally biased region" description="Basic and acidic residues" evidence="8">
    <location>
        <begin position="81"/>
        <end position="90"/>
    </location>
</feature>
<dbReference type="RefSeq" id="XP_070627405.1">
    <property type="nucleotide sequence ID" value="XM_070771304.1"/>
</dbReference>
<feature type="compositionally biased region" description="Basic and acidic residues" evidence="8">
    <location>
        <begin position="923"/>
        <end position="934"/>
    </location>
</feature>
<feature type="region of interest" description="Disordered" evidence="8">
    <location>
        <begin position="1203"/>
        <end position="1247"/>
    </location>
</feature>
<feature type="compositionally biased region" description="Polar residues" evidence="8">
    <location>
        <begin position="63"/>
        <end position="73"/>
    </location>
</feature>
<dbReference type="GeneID" id="109570302"/>
<dbReference type="Pfam" id="PF00418">
    <property type="entry name" value="Tubulin-binding"/>
    <property type="match status" value="3"/>
</dbReference>
<comment type="subcellular location">
    <subcellularLocation>
        <location evidence="1 7">Cytoplasm</location>
        <location evidence="1 7">Cytoskeleton</location>
    </subcellularLocation>
</comment>
<evidence type="ECO:0000313" key="11">
    <source>
        <dbReference type="RefSeq" id="XP_070627405.1"/>
    </source>
</evidence>
<feature type="compositionally biased region" description="Basic residues" evidence="8">
    <location>
        <begin position="1432"/>
        <end position="1441"/>
    </location>
</feature>
<feature type="compositionally biased region" description="Basic and acidic residues" evidence="8">
    <location>
        <begin position="360"/>
        <end position="376"/>
    </location>
</feature>
<feature type="region of interest" description="Disordered" evidence="8">
    <location>
        <begin position="1302"/>
        <end position="1384"/>
    </location>
</feature>
<feature type="domain" description="MAP2/Tau projection" evidence="9">
    <location>
        <begin position="373"/>
        <end position="1511"/>
    </location>
</feature>
<dbReference type="InterPro" id="IPR027324">
    <property type="entry name" value="MAP2/MAP4/Tau"/>
</dbReference>
<protein>
    <recommendedName>
        <fullName evidence="7">Microtubule-associated protein</fullName>
    </recommendedName>
</protein>
<feature type="compositionally biased region" description="Basic and acidic residues" evidence="8">
    <location>
        <begin position="760"/>
        <end position="780"/>
    </location>
</feature>
<feature type="region of interest" description="Disordered" evidence="8">
    <location>
        <begin position="827"/>
        <end position="850"/>
    </location>
</feature>
<feature type="compositionally biased region" description="Basic and acidic residues" evidence="8">
    <location>
        <begin position="170"/>
        <end position="190"/>
    </location>
</feature>
<dbReference type="Pfam" id="PF08377">
    <property type="entry name" value="MAP2_projctn"/>
    <property type="match status" value="1"/>
</dbReference>
<organism evidence="10 11">
    <name type="scientific">Bos indicus</name>
    <name type="common">Zebu</name>
    <dbReference type="NCBI Taxonomy" id="9915"/>
    <lineage>
        <taxon>Eukaryota</taxon>
        <taxon>Metazoa</taxon>
        <taxon>Chordata</taxon>
        <taxon>Craniata</taxon>
        <taxon>Vertebrata</taxon>
        <taxon>Euteleostomi</taxon>
        <taxon>Mammalia</taxon>
        <taxon>Eutheria</taxon>
        <taxon>Laurasiatheria</taxon>
        <taxon>Artiodactyla</taxon>
        <taxon>Ruminantia</taxon>
        <taxon>Pecora</taxon>
        <taxon>Bovidae</taxon>
        <taxon>Bovinae</taxon>
        <taxon>Bos</taxon>
    </lineage>
</organism>
<feature type="compositionally biased region" description="Basic and acidic residues" evidence="8">
    <location>
        <begin position="203"/>
        <end position="217"/>
    </location>
</feature>
<dbReference type="PROSITE" id="PS00229">
    <property type="entry name" value="TAU_MAP_1"/>
    <property type="match status" value="1"/>
</dbReference>
<feature type="compositionally biased region" description="Low complexity" evidence="8">
    <location>
        <begin position="377"/>
        <end position="387"/>
    </location>
</feature>
<feature type="compositionally biased region" description="Low complexity" evidence="8">
    <location>
        <begin position="124"/>
        <end position="133"/>
    </location>
</feature>
<evidence type="ECO:0000256" key="3">
    <source>
        <dbReference type="ARBA" id="ARBA00022553"/>
    </source>
</evidence>
<feature type="region of interest" description="Disordered" evidence="8">
    <location>
        <begin position="582"/>
        <end position="681"/>
    </location>
</feature>
<feature type="compositionally biased region" description="Basic and acidic residues" evidence="8">
    <location>
        <begin position="1446"/>
        <end position="1465"/>
    </location>
</feature>
<feature type="compositionally biased region" description="Low complexity" evidence="8">
    <location>
        <begin position="1592"/>
        <end position="1608"/>
    </location>
</feature>
<feature type="compositionally biased region" description="Basic and acidic residues" evidence="8">
    <location>
        <begin position="431"/>
        <end position="463"/>
    </location>
</feature>
<feature type="compositionally biased region" description="Basic and acidic residues" evidence="8">
    <location>
        <begin position="1528"/>
        <end position="1545"/>
    </location>
</feature>
<feature type="region of interest" description="Disordered" evidence="8">
    <location>
        <begin position="1017"/>
        <end position="1036"/>
    </location>
</feature>
<keyword evidence="5" id="KW-0677">Repeat</keyword>
<feature type="compositionally biased region" description="Low complexity" evidence="8">
    <location>
        <begin position="1568"/>
        <end position="1579"/>
    </location>
</feature>
<dbReference type="Proteomes" id="UP001652663">
    <property type="component" value="Chromosome 2"/>
</dbReference>
<feature type="compositionally biased region" description="Low complexity" evidence="8">
    <location>
        <begin position="834"/>
        <end position="844"/>
    </location>
</feature>
<feature type="compositionally biased region" description="Basic and acidic residues" evidence="8">
    <location>
        <begin position="1413"/>
        <end position="1431"/>
    </location>
</feature>
<feature type="compositionally biased region" description="Basic and acidic residues" evidence="8">
    <location>
        <begin position="1"/>
        <end position="11"/>
    </location>
</feature>
<feature type="compositionally biased region" description="Basic and acidic residues" evidence="8">
    <location>
        <begin position="476"/>
        <end position="485"/>
    </location>
</feature>
<feature type="compositionally biased region" description="Basic and acidic residues" evidence="8">
    <location>
        <begin position="611"/>
        <end position="620"/>
    </location>
</feature>
<evidence type="ECO:0000256" key="8">
    <source>
        <dbReference type="SAM" id="MobiDB-lite"/>
    </source>
</evidence>
<reference evidence="11" key="2">
    <citation type="submission" date="2025-08" db="UniProtKB">
        <authorList>
            <consortium name="RefSeq"/>
        </authorList>
    </citation>
    <scope>IDENTIFICATION</scope>
    <source>
        <tissue evidence="11">Blood</tissue>
    </source>
</reference>
<gene>
    <name evidence="11" type="primary">MAP2</name>
</gene>
<dbReference type="InterPro" id="IPR001084">
    <property type="entry name" value="MAP_tubulin-bd_rpt"/>
</dbReference>
<evidence type="ECO:0000256" key="7">
    <source>
        <dbReference type="RuleBase" id="RU000686"/>
    </source>
</evidence>
<evidence type="ECO:0000259" key="9">
    <source>
        <dbReference type="Pfam" id="PF08377"/>
    </source>
</evidence>
<sequence>MADDRKDEAKAPHWTSAQLTEASAQPHPPEIKDQGGAGEGLVRSANGFPYREDEEGAFGEHGSQGTYSNTKENGINGELTSTDRETAEEVSARIVQVVTAEAVAVLKGEQEKEAQPKDQPPALPLAAEETANLPPSPPPSPASEQTVPVEEASKMEFHDQQELTPSPAEPLDKKEKEPETESKPGEDLKHAALVSELETTKTSPDKKDIQGTEEEKAPPTLFGHTLGASLEDTKPKTEPSLVVPDIGLPAEPTAAKEQKDWFIQMPTEAKKDEWGLVAPVSPGPLTPMKEKDVLEDIPKWEGKQFDSPMPSPFQGGSFTLPFDISKHEIVAAAASFAPALLQPDDQKSLEETGSPATAKDSSKVEEPQKDQPDKIAEAPASEAVAAPKDAHVSIVEECVPEKVSGEEKGMIKEESVQIKETPTLSEQESTLAEKEPHLKLEEKPTISDKEAMPKESEPPKLIDEETNIILPSTEHTYSKKEEKGQEPPTDILKQDSFPVSLEQAVTDSAMTTQTLEKVMTEPTALSEKIATQELFEEKVADKDHKVEGVGVVTSAELDMPFYEDKSGMSKYFETSALKEEVTKSIQPGSDYYELSDTRESVQEAFDTVSPMHKDGDKALPEEEPQPSAPAQEAGYSTLAQSHPSDLPEEPSSPQERMFTIDPKVYGEKRDLHSKNKDDLTLSRSLGLGGRSAIEQRSMSINLPMSCLDSIALGFNFGRGHDLSPLASDILTNTSGSMDEGDDYLPATTPAVDKAPCFPTESKEEKEQAKEEKDTGEENARVETSCESPFLAKDYYKNGTVMAPDLPEMLDLAGTRSRLASVSADTDVARRKSVPSETVVEESSTGLPPVTDENHIIVKTDSQLEDLGYCVFNKYTVPLPSPVQDSENLSGESGSFYEGTDDKARRDLATDLSLIEVKLAAAGRVKDEVSAEKEASPPISGDKSGLSREFDQEKKASDKLDTVLEKSEEHADSKEHAKETEEAGDEVETLGLGVTQEQASARELTVAKDASPVMAEKAEKGLSSVPEVAEVEPSKKAEPELDLAVKKAEQGQLDIKISDFGQMASGLHVDAGEAAELKLEATQDLAPSSTAPLEVDAFMGVESSHLKEGTKVSETEVKEKVAKPDLVHQEAVDKEESYESSGEHESLTMESLKADEGKKETSPESSLIQDEIAIKLSVEIPCAPVVSEADVAADERADVQMEFIQPPKEESQETPDISITPSDVTEPLPEAARAEPAEAQSEEEEIEAQGEYDKLLFRSDTLQITDLGAPGVREEFVETCPGEHKGVIESVVTIEDDFITVVQTTTDEGESGSHSVRFAALEQPEVERRPSPHAEEELEVEEAAEAQAEPKDGSPEAPASPEREEVGLSEYKTETYEDYKDETTIDDSIMDADSLWVDTQDDDRSIMTEQLETIPKEEKAEKEARRSSLEKHRKEKPFKTGRGRISTPERKIAKKEPSTVSRDEVRRKKAVYKKAELAKKTEVQAHSPSRKFILKPAIKYTRPTHLSCVKRKTTAAGAESAQAPSVFKQAKDKVSDGVTKSPEKRSSLPRPSSILPPRRGVSGDRDENSFSLNSSLSSARRTTRSEPIRRAGKSGTSTPTTPGSTAITPGTPPSYSSRTPGTPGTPSYPRTPHTPGTPKSAILVPSEKKVAIIRTPPKSPATPKQLRLINQPLPDLKNVKSKIGSTDNIKYQPKGGQVQIVTKKIDLSHVTSKCGSLKNIRHRPGGGRVKIESVKLDFKEKAQAKVGSLDNAHHVPGGGNVKIDSQKLNFREHAKARVDHGAEIITQSPGRSSVASPRRLSNVSSSGSINLLESPQLATLAEDVTAALAKQGL</sequence>
<feature type="compositionally biased region" description="Low complexity" evidence="8">
    <location>
        <begin position="1547"/>
        <end position="1558"/>
    </location>
</feature>
<proteinExistence type="predicted"/>
<dbReference type="PANTHER" id="PTHR11501">
    <property type="entry name" value="MICROTUBULE-ASSOCIATED PROTEIN"/>
    <property type="match status" value="1"/>
</dbReference>
<keyword evidence="2 7" id="KW-0963">Cytoplasm</keyword>
<keyword evidence="3" id="KW-0597">Phosphoprotein</keyword>
<accession>A0ABM4QVT7</accession>
<feature type="compositionally biased region" description="Polar residues" evidence="8">
    <location>
        <begin position="1614"/>
        <end position="1624"/>
    </location>
</feature>
<feature type="compositionally biased region" description="Polar residues" evidence="8">
    <location>
        <begin position="1213"/>
        <end position="1222"/>
    </location>
</feature>
<feature type="region of interest" description="Disordered" evidence="8">
    <location>
        <begin position="1103"/>
        <end position="1166"/>
    </location>
</feature>
<dbReference type="PROSITE" id="PS51491">
    <property type="entry name" value="TAU_MAP_2"/>
    <property type="match status" value="3"/>
</dbReference>
<feature type="region of interest" description="Disordered" evidence="8">
    <location>
        <begin position="108"/>
        <end position="247"/>
    </location>
</feature>
<feature type="region of interest" description="Disordered" evidence="8">
    <location>
        <begin position="1409"/>
        <end position="1468"/>
    </location>
</feature>
<feature type="compositionally biased region" description="Basic and acidic residues" evidence="8">
    <location>
        <begin position="1103"/>
        <end position="1161"/>
    </location>
</feature>
<evidence type="ECO:0000256" key="6">
    <source>
        <dbReference type="ARBA" id="ARBA00023212"/>
    </source>
</evidence>
<keyword evidence="4 7" id="KW-0493">Microtubule</keyword>
<feature type="compositionally biased region" description="Polar residues" evidence="8">
    <location>
        <begin position="418"/>
        <end position="430"/>
    </location>
</feature>
<dbReference type="InterPro" id="IPR013588">
    <property type="entry name" value="MAP2_projctn"/>
</dbReference>
<evidence type="ECO:0000313" key="10">
    <source>
        <dbReference type="Proteomes" id="UP001652663"/>
    </source>
</evidence>
<evidence type="ECO:0000256" key="5">
    <source>
        <dbReference type="ARBA" id="ARBA00022737"/>
    </source>
</evidence>
<feature type="compositionally biased region" description="Polar residues" evidence="8">
    <location>
        <begin position="882"/>
        <end position="892"/>
    </location>
</feature>
<feature type="region of interest" description="Disordered" evidence="8">
    <location>
        <begin position="749"/>
        <end position="783"/>
    </location>
</feature>
<feature type="region of interest" description="Disordered" evidence="8">
    <location>
        <begin position="1511"/>
        <end position="1644"/>
    </location>
</feature>
<feature type="region of interest" description="Disordered" evidence="8">
    <location>
        <begin position="1784"/>
        <end position="1806"/>
    </location>
</feature>
<feature type="compositionally biased region" description="Basic and acidic residues" evidence="8">
    <location>
        <begin position="944"/>
        <end position="980"/>
    </location>
</feature>
<feature type="region of interest" description="Disordered" evidence="8">
    <location>
        <begin position="1477"/>
        <end position="1496"/>
    </location>
</feature>
<feature type="region of interest" description="Disordered" evidence="8">
    <location>
        <begin position="340"/>
        <end position="496"/>
    </location>
</feature>
<evidence type="ECO:0000256" key="4">
    <source>
        <dbReference type="ARBA" id="ARBA00022701"/>
    </source>
</evidence>
<evidence type="ECO:0000256" key="2">
    <source>
        <dbReference type="ARBA" id="ARBA00022490"/>
    </source>
</evidence>
<feature type="region of interest" description="Disordered" evidence="8">
    <location>
        <begin position="923"/>
        <end position="997"/>
    </location>
</feature>